<organism evidence="2 3">
    <name type="scientific">Photorhabdus luminescens</name>
    <name type="common">Xenorhabdus luminescens</name>
    <dbReference type="NCBI Taxonomy" id="29488"/>
    <lineage>
        <taxon>Bacteria</taxon>
        <taxon>Pseudomonadati</taxon>
        <taxon>Pseudomonadota</taxon>
        <taxon>Gammaproteobacteria</taxon>
        <taxon>Enterobacterales</taxon>
        <taxon>Morganellaceae</taxon>
        <taxon>Photorhabdus</taxon>
    </lineage>
</organism>
<keyword evidence="3" id="KW-1185">Reference proteome</keyword>
<dbReference type="AlphaFoldDB" id="A0A1G5R019"/>
<evidence type="ECO:0000313" key="3">
    <source>
        <dbReference type="Proteomes" id="UP000183223"/>
    </source>
</evidence>
<evidence type="ECO:0000256" key="1">
    <source>
        <dbReference type="SAM" id="Phobius"/>
    </source>
</evidence>
<feature type="transmembrane region" description="Helical" evidence="1">
    <location>
        <begin position="68"/>
        <end position="86"/>
    </location>
</feature>
<protein>
    <submittedName>
        <fullName evidence="2">Uncharacterized protein</fullName>
    </submittedName>
</protein>
<keyword evidence="1" id="KW-1133">Transmembrane helix</keyword>
<reference evidence="3" key="1">
    <citation type="submission" date="2016-10" db="EMBL/GenBank/DDBJ databases">
        <authorList>
            <person name="Varghese N."/>
            <person name="Submissions S."/>
        </authorList>
    </citation>
    <scope>NUCLEOTIDE SEQUENCE [LARGE SCALE GENOMIC DNA]</scope>
    <source>
        <strain evidence="3">ATCC 29999</strain>
    </source>
</reference>
<feature type="transmembrane region" description="Helical" evidence="1">
    <location>
        <begin position="6"/>
        <end position="24"/>
    </location>
</feature>
<sequence length="96" mass="11513">MGYAYIIFSLLILYPLYLAFKKLLISDNVYVNFSSLLLAMSFICYHLYVFNFDYIPFFDVSTSDNDFLFYSSIVLVIIYNIVYMIAHGKYYRKNKW</sequence>
<evidence type="ECO:0000313" key="2">
    <source>
        <dbReference type="EMBL" id="SCZ67160.1"/>
    </source>
</evidence>
<accession>A0A1G5R019</accession>
<name>A0A1G5R019_PHOLU</name>
<gene>
    <name evidence="2" type="ORF">SAMN02982990_02716</name>
</gene>
<dbReference type="EMBL" id="FMWJ01000011">
    <property type="protein sequence ID" value="SCZ67160.1"/>
    <property type="molecule type" value="Genomic_DNA"/>
</dbReference>
<dbReference type="Proteomes" id="UP000183223">
    <property type="component" value="Unassembled WGS sequence"/>
</dbReference>
<feature type="transmembrane region" description="Helical" evidence="1">
    <location>
        <begin position="29"/>
        <end position="48"/>
    </location>
</feature>
<keyword evidence="1" id="KW-0812">Transmembrane</keyword>
<keyword evidence="1" id="KW-0472">Membrane</keyword>
<proteinExistence type="predicted"/>